<evidence type="ECO:0000256" key="11">
    <source>
        <dbReference type="ARBA" id="ARBA00023033"/>
    </source>
</evidence>
<dbReference type="OrthoDB" id="6692864at2759"/>
<name>A1CHP9_ASPCL</name>
<keyword evidence="5 18" id="KW-0812">Transmembrane</keyword>
<evidence type="ECO:0000256" key="4">
    <source>
        <dbReference type="ARBA" id="ARBA00022617"/>
    </source>
</evidence>
<evidence type="ECO:0000256" key="17">
    <source>
        <dbReference type="PIRSR" id="PIRSR602401-1"/>
    </source>
</evidence>
<keyword evidence="6 17" id="KW-0479">Metal-binding</keyword>
<dbReference type="Proteomes" id="UP000006701">
    <property type="component" value="Unassembled WGS sequence"/>
</dbReference>
<dbReference type="InterPro" id="IPR001128">
    <property type="entry name" value="Cyt_P450"/>
</dbReference>
<dbReference type="SUPFAM" id="SSF48264">
    <property type="entry name" value="Cytochrome P450"/>
    <property type="match status" value="1"/>
</dbReference>
<dbReference type="eggNOG" id="KOG0158">
    <property type="taxonomic scope" value="Eukaryota"/>
</dbReference>
<dbReference type="Pfam" id="PF00067">
    <property type="entry name" value="p450"/>
    <property type="match status" value="1"/>
</dbReference>
<dbReference type="InterPro" id="IPR036396">
    <property type="entry name" value="Cyt_P450_sf"/>
</dbReference>
<dbReference type="STRING" id="344612.A1CHP9"/>
<dbReference type="PRINTS" id="PR00385">
    <property type="entry name" value="P450"/>
</dbReference>
<dbReference type="InterPro" id="IPR050121">
    <property type="entry name" value="Cytochrome_P450_monoxygenase"/>
</dbReference>
<evidence type="ECO:0000256" key="6">
    <source>
        <dbReference type="ARBA" id="ARBA00022723"/>
    </source>
</evidence>
<keyword evidence="10" id="KW-0843">Virulence</keyword>
<dbReference type="AlphaFoldDB" id="A1CHP9"/>
<keyword evidence="12 18" id="KW-0472">Membrane</keyword>
<gene>
    <name evidence="19" type="ORF">ACLA_048760</name>
</gene>
<dbReference type="VEuPathDB" id="FungiDB:ACLA_048760"/>
<organism evidence="19 20">
    <name type="scientific">Aspergillus clavatus (strain ATCC 1007 / CBS 513.65 / DSM 816 / NCTC 3887 / NRRL 1 / QM 1276 / 107)</name>
    <dbReference type="NCBI Taxonomy" id="344612"/>
    <lineage>
        <taxon>Eukaryota</taxon>
        <taxon>Fungi</taxon>
        <taxon>Dikarya</taxon>
        <taxon>Ascomycota</taxon>
        <taxon>Pezizomycotina</taxon>
        <taxon>Eurotiomycetes</taxon>
        <taxon>Eurotiomycetidae</taxon>
        <taxon>Eurotiales</taxon>
        <taxon>Aspergillaceae</taxon>
        <taxon>Aspergillus</taxon>
        <taxon>Aspergillus subgen. Fumigati</taxon>
    </lineage>
</organism>
<evidence type="ECO:0000256" key="18">
    <source>
        <dbReference type="SAM" id="Phobius"/>
    </source>
</evidence>
<dbReference type="InterPro" id="IPR002401">
    <property type="entry name" value="Cyt_P450_E_grp-I"/>
</dbReference>
<dbReference type="PANTHER" id="PTHR24305:SF112">
    <property type="entry name" value="L-ORNITHINE-N5-MONOOXYGENASE (EUROFUNG)"/>
    <property type="match status" value="1"/>
</dbReference>
<dbReference type="FunFam" id="1.10.630.10:FF:000063">
    <property type="entry name" value="Cytochrome P450 monooxygenase"/>
    <property type="match status" value="1"/>
</dbReference>
<dbReference type="GO" id="GO:0005506">
    <property type="term" value="F:iron ion binding"/>
    <property type="evidence" value="ECO:0007669"/>
    <property type="project" value="InterPro"/>
</dbReference>
<dbReference type="GO" id="GO:0004497">
    <property type="term" value="F:monooxygenase activity"/>
    <property type="evidence" value="ECO:0007669"/>
    <property type="project" value="UniProtKB-KW"/>
</dbReference>
<evidence type="ECO:0000256" key="16">
    <source>
        <dbReference type="ARBA" id="ARBA00079459"/>
    </source>
</evidence>
<dbReference type="RefSeq" id="XP_001271830.1">
    <property type="nucleotide sequence ID" value="XM_001271829.1"/>
</dbReference>
<dbReference type="PRINTS" id="PR00463">
    <property type="entry name" value="EP450I"/>
</dbReference>
<evidence type="ECO:0000256" key="9">
    <source>
        <dbReference type="ARBA" id="ARBA00023004"/>
    </source>
</evidence>
<evidence type="ECO:0000256" key="7">
    <source>
        <dbReference type="ARBA" id="ARBA00022989"/>
    </source>
</evidence>
<dbReference type="EC" id="1.14.14.118" evidence="14"/>
<evidence type="ECO:0000313" key="19">
    <source>
        <dbReference type="EMBL" id="EAW10404.1"/>
    </source>
</evidence>
<feature type="transmembrane region" description="Helical" evidence="18">
    <location>
        <begin position="64"/>
        <end position="82"/>
    </location>
</feature>
<feature type="binding site" description="axial binding residue" evidence="17">
    <location>
        <position position="485"/>
    </location>
    <ligand>
        <name>heme</name>
        <dbReference type="ChEBI" id="CHEBI:30413"/>
    </ligand>
    <ligandPart>
        <name>Fe</name>
        <dbReference type="ChEBI" id="CHEBI:18248"/>
    </ligandPart>
</feature>
<evidence type="ECO:0000256" key="2">
    <source>
        <dbReference type="ARBA" id="ARBA00004141"/>
    </source>
</evidence>
<evidence type="ECO:0000256" key="1">
    <source>
        <dbReference type="ARBA" id="ARBA00001971"/>
    </source>
</evidence>
<sequence>MYSSILTIAGILSHLLYFRHGDHHLLGVTYLQLFVFAVASTTLYYQYIHDLPWSSALTTTSHIFFRYLAGLYSSLLVYRFFLHPLRRFPGPRAARLSGFWSFTPKHTNHTTLLALHRQYGPIVRAGPAELSLILPSAVPAIYGNQSACVKDSVYDLVLPSQPLQNCRDRAEHAARRRIWSPAFSDKRLRGYEQRIRVYRQQLVDQLHHLADTPVNICKWFNLYSFDVMGDLAFGRGFDSLATGHEHWAILLLVEGMKQVGLFFPPWAAQLLLAIPGASKGWWRLLDFCSERLDQRIREGERVDAETDTYFPDISESLLAPYKERAPTLQERRDLDGDVRLIVVAGSDTTAVTLSSIFYELVRHPGEMAKLRAELAPYATGADDGEFLGSQIAHLDHLNGVINEALRLYPPVPGLLARRTPKEGIVVDGVYIPGNMTVSCPQYVMGRSELCYERADEFIPERWYKSPELIKDERAFAPFTIGPYSCIGRPLALMNLRATVARLVITFDVEFAPGEDGRAFVEKAQDNFVLYPGALNLTFKKR</sequence>
<keyword evidence="8" id="KW-0560">Oxidoreductase</keyword>
<evidence type="ECO:0000256" key="3">
    <source>
        <dbReference type="ARBA" id="ARBA00010617"/>
    </source>
</evidence>
<dbReference type="CDD" id="cd11061">
    <property type="entry name" value="CYP67-like"/>
    <property type="match status" value="1"/>
</dbReference>
<evidence type="ECO:0000256" key="5">
    <source>
        <dbReference type="ARBA" id="ARBA00022692"/>
    </source>
</evidence>
<dbReference type="OMA" id="DKDIQHA"/>
<evidence type="ECO:0000313" key="20">
    <source>
        <dbReference type="Proteomes" id="UP000006701"/>
    </source>
</evidence>
<feature type="transmembrane region" description="Helical" evidence="18">
    <location>
        <begin position="25"/>
        <end position="44"/>
    </location>
</feature>
<dbReference type="PANTHER" id="PTHR24305">
    <property type="entry name" value="CYTOCHROME P450"/>
    <property type="match status" value="1"/>
</dbReference>
<dbReference type="KEGG" id="act:ACLA_048760"/>
<dbReference type="GO" id="GO:0016020">
    <property type="term" value="C:membrane"/>
    <property type="evidence" value="ECO:0007669"/>
    <property type="project" value="UniProtKB-SubCell"/>
</dbReference>
<evidence type="ECO:0000256" key="12">
    <source>
        <dbReference type="ARBA" id="ARBA00023136"/>
    </source>
</evidence>
<comment type="cofactor">
    <cofactor evidence="1 17">
        <name>heme</name>
        <dbReference type="ChEBI" id="CHEBI:30413"/>
    </cofactor>
</comment>
<evidence type="ECO:0000256" key="8">
    <source>
        <dbReference type="ARBA" id="ARBA00023002"/>
    </source>
</evidence>
<dbReference type="GeneID" id="4704045"/>
<evidence type="ECO:0000256" key="14">
    <source>
        <dbReference type="ARBA" id="ARBA00066322"/>
    </source>
</evidence>
<reference evidence="19 20" key="1">
    <citation type="journal article" date="2008" name="PLoS Genet.">
        <title>Genomic islands in the pathogenic filamentous fungus Aspergillus fumigatus.</title>
        <authorList>
            <person name="Fedorova N.D."/>
            <person name="Khaldi N."/>
            <person name="Joardar V.S."/>
            <person name="Maiti R."/>
            <person name="Amedeo P."/>
            <person name="Anderson M.J."/>
            <person name="Crabtree J."/>
            <person name="Silva J.C."/>
            <person name="Badger J.H."/>
            <person name="Albarraq A."/>
            <person name="Angiuoli S."/>
            <person name="Bussey H."/>
            <person name="Bowyer P."/>
            <person name="Cotty P.J."/>
            <person name="Dyer P.S."/>
            <person name="Egan A."/>
            <person name="Galens K."/>
            <person name="Fraser-Liggett C.M."/>
            <person name="Haas B.J."/>
            <person name="Inman J.M."/>
            <person name="Kent R."/>
            <person name="Lemieux S."/>
            <person name="Malavazi I."/>
            <person name="Orvis J."/>
            <person name="Roemer T."/>
            <person name="Ronning C.M."/>
            <person name="Sundaram J.P."/>
            <person name="Sutton G."/>
            <person name="Turner G."/>
            <person name="Venter J.C."/>
            <person name="White O.R."/>
            <person name="Whitty B.R."/>
            <person name="Youngman P."/>
            <person name="Wolfe K.H."/>
            <person name="Goldman G.H."/>
            <person name="Wortman J.R."/>
            <person name="Jiang B."/>
            <person name="Denning D.W."/>
            <person name="Nierman W.C."/>
        </authorList>
    </citation>
    <scope>NUCLEOTIDE SEQUENCE [LARGE SCALE GENOMIC DNA]</scope>
    <source>
        <strain evidence="20">ATCC 1007 / CBS 513.65 / DSM 816 / NCTC 3887 / NRRL 1</strain>
    </source>
</reference>
<dbReference type="GO" id="GO:0020037">
    <property type="term" value="F:heme binding"/>
    <property type="evidence" value="ECO:0007669"/>
    <property type="project" value="InterPro"/>
</dbReference>
<comment type="catalytic activity">
    <reaction evidence="13">
        <text>tryprostatin B + reduced [NADPH--hemoprotein reductase] + O2 = 6-hydroxytryprostatin B + oxidized [NADPH--hemoprotein reductase] + H2O + H(+)</text>
        <dbReference type="Rhea" id="RHEA:35955"/>
        <dbReference type="Rhea" id="RHEA-COMP:11964"/>
        <dbReference type="Rhea" id="RHEA-COMP:11965"/>
        <dbReference type="ChEBI" id="CHEBI:15377"/>
        <dbReference type="ChEBI" id="CHEBI:15378"/>
        <dbReference type="ChEBI" id="CHEBI:15379"/>
        <dbReference type="ChEBI" id="CHEBI:57618"/>
        <dbReference type="ChEBI" id="CHEBI:58210"/>
        <dbReference type="ChEBI" id="CHEBI:72760"/>
        <dbReference type="ChEBI" id="CHEBI:72762"/>
        <dbReference type="EC" id="1.14.14.118"/>
    </reaction>
</comment>
<comment type="similarity">
    <text evidence="3">Belongs to the cytochrome P450 family.</text>
</comment>
<keyword evidence="11 19" id="KW-0503">Monooxygenase</keyword>
<evidence type="ECO:0000256" key="10">
    <source>
        <dbReference type="ARBA" id="ARBA00023026"/>
    </source>
</evidence>
<evidence type="ECO:0000256" key="15">
    <source>
        <dbReference type="ARBA" id="ARBA00068978"/>
    </source>
</evidence>
<accession>A1CHP9</accession>
<dbReference type="GO" id="GO:0016705">
    <property type="term" value="F:oxidoreductase activity, acting on paired donors, with incorporation or reduction of molecular oxygen"/>
    <property type="evidence" value="ECO:0007669"/>
    <property type="project" value="InterPro"/>
</dbReference>
<keyword evidence="4 17" id="KW-0349">Heme</keyword>
<proteinExistence type="inferred from homology"/>
<comment type="subcellular location">
    <subcellularLocation>
        <location evidence="2">Membrane</location>
        <topology evidence="2">Multi-pass membrane protein</topology>
    </subcellularLocation>
</comment>
<dbReference type="EMBL" id="DS027054">
    <property type="protein sequence ID" value="EAW10404.1"/>
    <property type="molecule type" value="Genomic_DNA"/>
</dbReference>
<keyword evidence="7 18" id="KW-1133">Transmembrane helix</keyword>
<evidence type="ECO:0000256" key="13">
    <source>
        <dbReference type="ARBA" id="ARBA00052018"/>
    </source>
</evidence>
<keyword evidence="9 17" id="KW-0408">Iron</keyword>
<dbReference type="GO" id="GO:1902181">
    <property type="term" value="P:verruculogen biosynthetic process"/>
    <property type="evidence" value="ECO:0007669"/>
    <property type="project" value="UniProtKB-ARBA"/>
</dbReference>
<dbReference type="Gene3D" id="1.10.630.10">
    <property type="entry name" value="Cytochrome P450"/>
    <property type="match status" value="1"/>
</dbReference>
<protein>
    <recommendedName>
        <fullName evidence="15">Tryprostatin B 6-hydroxylase</fullName>
        <ecNumber evidence="14">1.14.14.118</ecNumber>
    </recommendedName>
    <alternativeName>
        <fullName evidence="16">Fumitremorgin biosynthesis protein C</fullName>
    </alternativeName>
</protein>
<keyword evidence="20" id="KW-1185">Reference proteome</keyword>
<dbReference type="HOGENOM" id="CLU_001570_14_10_1"/>